<sequence>MAWWHTATAYQIYPRSFQDSNGDGFGDIPGIIRRLPYLHELGIQLIWLTPMYPSPGYDNGYDISDYQTIDPRYGTLTDFKEMLAVAHRYHIRIMMDLVLNHTSTEHPWFKASRQDKTNPYADFYFWADAAAGQVPTNWLSRFSGSTWEWDDQRQQYYLHIFEQHMPDLNWDNPVLRKKILAMMAWWAEQGIDGFRLDVINMISKRIPFGNVSRATPQDDGRAYYINGPHVHHYLQLMNQKIFAPNHMITVGELASAGVAETGEFTNPANHELAMAFSFEHLKIDYTDGRKWTLGQFSLPALKAVLTKWQVGIAREHGWNALFWTNHDQPRAISRFLNDDRYRIESQKLLAIVQFGLQGTPYIYQGEEIGMRNAYFTNIDQYDDRESRNAYAAMRQEGVDTATALAILQQKSRDNARTPMHWNHTPNYGFTTGTPWLQPGLDDPVTVKDALADPQSIFALYQQLIAARPAYPVFTDGDFHMLAPDDTTVMHYQRRNQTAVLSVWANWSGTPQSRRAADLRNTRLLAHNYPDGLQIAGELFTLRPYEAVLLVGKQVQ</sequence>
<dbReference type="FunFam" id="3.90.400.10:FF:000002">
    <property type="entry name" value="Sucrose isomerase"/>
    <property type="match status" value="1"/>
</dbReference>
<organism evidence="5 6">
    <name type="scientific">Schleiferilactobacillus harbinensis DSM 16991</name>
    <dbReference type="NCBI Taxonomy" id="1122147"/>
    <lineage>
        <taxon>Bacteria</taxon>
        <taxon>Bacillati</taxon>
        <taxon>Bacillota</taxon>
        <taxon>Bacilli</taxon>
        <taxon>Lactobacillales</taxon>
        <taxon>Lactobacillaceae</taxon>
        <taxon>Schleiferilactobacillus</taxon>
    </lineage>
</organism>
<evidence type="ECO:0000256" key="1">
    <source>
        <dbReference type="ARBA" id="ARBA00008061"/>
    </source>
</evidence>
<evidence type="ECO:0000259" key="4">
    <source>
        <dbReference type="SMART" id="SM00642"/>
    </source>
</evidence>
<dbReference type="PANTHER" id="PTHR10357:SF179">
    <property type="entry name" value="NEUTRAL AND BASIC AMINO ACID TRANSPORT PROTEIN RBAT"/>
    <property type="match status" value="1"/>
</dbReference>
<dbReference type="CDD" id="cd11333">
    <property type="entry name" value="AmyAc_SI_OligoGlu_DGase"/>
    <property type="match status" value="1"/>
</dbReference>
<dbReference type="InterPro" id="IPR006047">
    <property type="entry name" value="GH13_cat_dom"/>
</dbReference>
<dbReference type="EMBL" id="AZFW01000013">
    <property type="protein sequence ID" value="KRM29505.1"/>
    <property type="molecule type" value="Genomic_DNA"/>
</dbReference>
<dbReference type="OrthoDB" id="9805159at2"/>
<evidence type="ECO:0000313" key="6">
    <source>
        <dbReference type="Proteomes" id="UP000050949"/>
    </source>
</evidence>
<protein>
    <submittedName>
        <fullName evidence="5">Trehalose-6-phosphate hydrolase</fullName>
    </submittedName>
</protein>
<dbReference type="SMART" id="SM00642">
    <property type="entry name" value="Aamy"/>
    <property type="match status" value="1"/>
</dbReference>
<dbReference type="AlphaFoldDB" id="A0A0R1XII1"/>
<name>A0A0R1XII1_9LACO</name>
<dbReference type="PANTHER" id="PTHR10357">
    <property type="entry name" value="ALPHA-AMYLASE FAMILY MEMBER"/>
    <property type="match status" value="1"/>
</dbReference>
<dbReference type="FunFam" id="3.20.20.80:FF:000064">
    <property type="entry name" value="Oligo-1,6-glucosidase"/>
    <property type="match status" value="1"/>
</dbReference>
<dbReference type="NCBIfam" id="NF008183">
    <property type="entry name" value="PRK10933.1"/>
    <property type="match status" value="1"/>
</dbReference>
<accession>A0A0R1XII1</accession>
<dbReference type="GO" id="GO:0004556">
    <property type="term" value="F:alpha-amylase activity"/>
    <property type="evidence" value="ECO:0007669"/>
    <property type="project" value="TreeGrafter"/>
</dbReference>
<dbReference type="Pfam" id="PF00128">
    <property type="entry name" value="Alpha-amylase"/>
    <property type="match status" value="1"/>
</dbReference>
<dbReference type="InterPro" id="IPR013780">
    <property type="entry name" value="Glyco_hydro_b"/>
</dbReference>
<feature type="domain" description="Glycosyl hydrolase family 13 catalytic" evidence="4">
    <location>
        <begin position="11"/>
        <end position="416"/>
    </location>
</feature>
<proteinExistence type="inferred from homology"/>
<dbReference type="Gene3D" id="3.90.400.10">
    <property type="entry name" value="Oligo-1,6-glucosidase, Domain 2"/>
    <property type="match status" value="1"/>
</dbReference>
<dbReference type="GO" id="GO:0009313">
    <property type="term" value="P:oligosaccharide catabolic process"/>
    <property type="evidence" value="ECO:0007669"/>
    <property type="project" value="TreeGrafter"/>
</dbReference>
<dbReference type="SUPFAM" id="SSF51011">
    <property type="entry name" value="Glycosyl hydrolase domain"/>
    <property type="match status" value="1"/>
</dbReference>
<comment type="caution">
    <text evidence="5">The sequence shown here is derived from an EMBL/GenBank/DDBJ whole genome shotgun (WGS) entry which is preliminary data.</text>
</comment>
<dbReference type="InterPro" id="IPR045857">
    <property type="entry name" value="O16G_dom_2"/>
</dbReference>
<evidence type="ECO:0000256" key="3">
    <source>
        <dbReference type="ARBA" id="ARBA00023295"/>
    </source>
</evidence>
<dbReference type="Gene3D" id="2.60.40.1180">
    <property type="entry name" value="Golgi alpha-mannosidase II"/>
    <property type="match status" value="1"/>
</dbReference>
<evidence type="ECO:0000256" key="2">
    <source>
        <dbReference type="ARBA" id="ARBA00022801"/>
    </source>
</evidence>
<keyword evidence="3" id="KW-0326">Glycosidase</keyword>
<dbReference type="Proteomes" id="UP000050949">
    <property type="component" value="Unassembled WGS sequence"/>
</dbReference>
<dbReference type="SUPFAM" id="SSF51445">
    <property type="entry name" value="(Trans)glycosidases"/>
    <property type="match status" value="1"/>
</dbReference>
<evidence type="ECO:0000313" key="5">
    <source>
        <dbReference type="EMBL" id="KRM29505.1"/>
    </source>
</evidence>
<dbReference type="RefSeq" id="WP_027828897.1">
    <property type="nucleotide sequence ID" value="NZ_AUEH01000032.1"/>
</dbReference>
<dbReference type="InterPro" id="IPR017853">
    <property type="entry name" value="GH"/>
</dbReference>
<dbReference type="PATRIC" id="fig|1122147.4.peg.544"/>
<comment type="similarity">
    <text evidence="1">Belongs to the glycosyl hydrolase 13 family.</text>
</comment>
<dbReference type="eggNOG" id="COG0366">
    <property type="taxonomic scope" value="Bacteria"/>
</dbReference>
<dbReference type="Gene3D" id="3.20.20.80">
    <property type="entry name" value="Glycosidases"/>
    <property type="match status" value="1"/>
</dbReference>
<keyword evidence="2 5" id="KW-0378">Hydrolase</keyword>
<gene>
    <name evidence="5" type="ORF">FC91_GL000524</name>
</gene>
<reference evidence="5 6" key="1">
    <citation type="journal article" date="2015" name="Genome Announc.">
        <title>Expanding the biotechnology potential of lactobacilli through comparative genomics of 213 strains and associated genera.</title>
        <authorList>
            <person name="Sun Z."/>
            <person name="Harris H.M."/>
            <person name="McCann A."/>
            <person name="Guo C."/>
            <person name="Argimon S."/>
            <person name="Zhang W."/>
            <person name="Yang X."/>
            <person name="Jeffery I.B."/>
            <person name="Cooney J.C."/>
            <person name="Kagawa T.F."/>
            <person name="Liu W."/>
            <person name="Song Y."/>
            <person name="Salvetti E."/>
            <person name="Wrobel A."/>
            <person name="Rasinkangas P."/>
            <person name="Parkhill J."/>
            <person name="Rea M.C."/>
            <person name="O'Sullivan O."/>
            <person name="Ritari J."/>
            <person name="Douillard F.P."/>
            <person name="Paul Ross R."/>
            <person name="Yang R."/>
            <person name="Briner A.E."/>
            <person name="Felis G.E."/>
            <person name="de Vos W.M."/>
            <person name="Barrangou R."/>
            <person name="Klaenhammer T.R."/>
            <person name="Caufield P.W."/>
            <person name="Cui Y."/>
            <person name="Zhang H."/>
            <person name="O'Toole P.W."/>
        </authorList>
    </citation>
    <scope>NUCLEOTIDE SEQUENCE [LARGE SCALE GENOMIC DNA]</scope>
    <source>
        <strain evidence="5 6">DSM 16991</strain>
    </source>
</reference>